<dbReference type="RefSeq" id="WP_309038180.1">
    <property type="nucleotide sequence ID" value="NZ_JAVIFY010000001.1"/>
</dbReference>
<reference evidence="1 2" key="1">
    <citation type="submission" date="2023-08" db="EMBL/GenBank/DDBJ databases">
        <title>Pseudoalteromonas haloplanktis LL1 genome.</title>
        <authorList>
            <person name="Wu S."/>
        </authorList>
    </citation>
    <scope>NUCLEOTIDE SEQUENCE [LARGE SCALE GENOMIC DNA]</scope>
    <source>
        <strain evidence="1 2">LL1</strain>
    </source>
</reference>
<evidence type="ECO:0000313" key="2">
    <source>
        <dbReference type="Proteomes" id="UP001226574"/>
    </source>
</evidence>
<dbReference type="Proteomes" id="UP001226574">
    <property type="component" value="Unassembled WGS sequence"/>
</dbReference>
<organism evidence="1 2">
    <name type="scientific">Pseudoalteromonas haloplanktis</name>
    <name type="common">Alteromonas haloplanktis</name>
    <dbReference type="NCBI Taxonomy" id="228"/>
    <lineage>
        <taxon>Bacteria</taxon>
        <taxon>Pseudomonadati</taxon>
        <taxon>Pseudomonadota</taxon>
        <taxon>Gammaproteobacteria</taxon>
        <taxon>Alteromonadales</taxon>
        <taxon>Pseudoalteromonadaceae</taxon>
        <taxon>Pseudoalteromonas</taxon>
    </lineage>
</organism>
<gene>
    <name evidence="1" type="ORF">RC083_01230</name>
</gene>
<accession>A0ABU1B992</accession>
<protein>
    <recommendedName>
        <fullName evidence="3">N-acetylmuramoyl-L-alanine amidase</fullName>
    </recommendedName>
</protein>
<dbReference type="PROSITE" id="PS51257">
    <property type="entry name" value="PROKAR_LIPOPROTEIN"/>
    <property type="match status" value="1"/>
</dbReference>
<proteinExistence type="predicted"/>
<evidence type="ECO:0008006" key="3">
    <source>
        <dbReference type="Google" id="ProtNLM"/>
    </source>
</evidence>
<evidence type="ECO:0000313" key="1">
    <source>
        <dbReference type="EMBL" id="MDQ9090207.1"/>
    </source>
</evidence>
<name>A0ABU1B992_PSEHA</name>
<comment type="caution">
    <text evidence="1">The sequence shown here is derived from an EMBL/GenBank/DDBJ whole genome shotgun (WGS) entry which is preliminary data.</text>
</comment>
<dbReference type="EMBL" id="JAVIFY010000001">
    <property type="protein sequence ID" value="MDQ9090207.1"/>
    <property type="molecule type" value="Genomic_DNA"/>
</dbReference>
<keyword evidence="2" id="KW-1185">Reference proteome</keyword>
<sequence length="262" mass="28719">MTKTSLGVLISSIILSACSTTSDIQAVKPPLSFAQISEQVKQANVVILTDHTLSTDLNLSSGGAQGRERDFIDPAAKVFAKQLQTQGLSYTILKVEELIDSGKITTKEQFTLAYKNYDKLLQQAVSEGDTLISLHFDADIIMAEDYKGKELYIGGVQIILDERAVSNETFKLSYFLLNDYPLFSSLKEAGFRVRPGYEFEPRYQSNLTLNITGHSTGGGILLELAPQEQAIRLYGTAARTAQALEPSLAILAKSVADFRRGL</sequence>